<sequence>MADGKKGSEARPSRKKGLNGVNGGGGKPQDSSCDDPGLSELSGTFIKSMLSDTTQATSAGDGNKEKQHHHSDVTLSVRAVRRLVVGLLVAVLVVALVSGIWFGLHSGNSVSSDSTSGKTAQTGQPGHSGHSGQTGKANNKDVTKTAQKRSSAGQLQAQARAKALTPTKLPSLTDKGRADILSKAQATAAASGKQTRQYSYCVSSRGTVKETDLSVFENTVFRTLNDPRGWPRAGATFVYGEDSDKCDFVMYLAQASTVPSFSAGCSEKYSCRAGNNVIVNEDRWDEATQQLLDAGINIDAYRQMVINHEVGHRLGHLDNEPSCTVSGSPAPLMQEQSMDLRGCKPNSWPLDEELWID</sequence>
<keyword evidence="2" id="KW-0812">Transmembrane</keyword>
<organism evidence="4 5">
    <name type="scientific">Bifidobacterium bohemicum DSM 22767</name>
    <dbReference type="NCBI Taxonomy" id="1437606"/>
    <lineage>
        <taxon>Bacteria</taxon>
        <taxon>Bacillati</taxon>
        <taxon>Actinomycetota</taxon>
        <taxon>Actinomycetes</taxon>
        <taxon>Bifidobacteriales</taxon>
        <taxon>Bifidobacteriaceae</taxon>
        <taxon>Bifidobacterium</taxon>
    </lineage>
</organism>
<dbReference type="eggNOG" id="COG5479">
    <property type="taxonomic scope" value="Bacteria"/>
</dbReference>
<dbReference type="AlphaFoldDB" id="A0A086ZEY8"/>
<gene>
    <name evidence="4" type="ORF">BBOH_1350</name>
</gene>
<dbReference type="Pfam" id="PF11350">
    <property type="entry name" value="DUF3152"/>
    <property type="match status" value="1"/>
</dbReference>
<evidence type="ECO:0000313" key="5">
    <source>
        <dbReference type="Proteomes" id="UP000029096"/>
    </source>
</evidence>
<feature type="region of interest" description="Disordered" evidence="1">
    <location>
        <begin position="109"/>
        <end position="171"/>
    </location>
</feature>
<evidence type="ECO:0000256" key="2">
    <source>
        <dbReference type="SAM" id="Phobius"/>
    </source>
</evidence>
<feature type="domain" description="DUF3152" evidence="3">
    <location>
        <begin position="185"/>
        <end position="340"/>
    </location>
</feature>
<keyword evidence="2" id="KW-1133">Transmembrane helix</keyword>
<reference evidence="4 5" key="1">
    <citation type="submission" date="2014-03" db="EMBL/GenBank/DDBJ databases">
        <title>Genomics of Bifidobacteria.</title>
        <authorList>
            <person name="Ventura M."/>
            <person name="Milani C."/>
            <person name="Lugli G.A."/>
        </authorList>
    </citation>
    <scope>NUCLEOTIDE SEQUENCE [LARGE SCALE GENOMIC DNA]</scope>
    <source>
        <strain evidence="4 5">DSM 22767</strain>
    </source>
</reference>
<feature type="compositionally biased region" description="Basic and acidic residues" evidence="1">
    <location>
        <begin position="1"/>
        <end position="12"/>
    </location>
</feature>
<name>A0A086ZEY8_9BIFI</name>
<feature type="transmembrane region" description="Helical" evidence="2">
    <location>
        <begin position="83"/>
        <end position="104"/>
    </location>
</feature>
<proteinExistence type="predicted"/>
<dbReference type="EMBL" id="JGYP01000004">
    <property type="protein sequence ID" value="KFI45088.1"/>
    <property type="molecule type" value="Genomic_DNA"/>
</dbReference>
<protein>
    <recommendedName>
        <fullName evidence="3">DUF3152 domain-containing protein</fullName>
    </recommendedName>
</protein>
<dbReference type="InterPro" id="IPR022603">
    <property type="entry name" value="DUF3152"/>
</dbReference>
<comment type="caution">
    <text evidence="4">The sequence shown here is derived from an EMBL/GenBank/DDBJ whole genome shotgun (WGS) entry which is preliminary data.</text>
</comment>
<dbReference type="RefSeq" id="WP_052118196.1">
    <property type="nucleotide sequence ID" value="NZ_JDUS01000009.1"/>
</dbReference>
<feature type="region of interest" description="Disordered" evidence="1">
    <location>
        <begin position="53"/>
        <end position="72"/>
    </location>
</feature>
<evidence type="ECO:0000313" key="4">
    <source>
        <dbReference type="EMBL" id="KFI45088.1"/>
    </source>
</evidence>
<dbReference type="STRING" id="1437606.BBOH_1350"/>
<dbReference type="Proteomes" id="UP000029096">
    <property type="component" value="Unassembled WGS sequence"/>
</dbReference>
<keyword evidence="5" id="KW-1185">Reference proteome</keyword>
<keyword evidence="2" id="KW-0472">Membrane</keyword>
<dbReference type="OrthoDB" id="9779865at2"/>
<feature type="compositionally biased region" description="Polar residues" evidence="1">
    <location>
        <begin position="117"/>
        <end position="137"/>
    </location>
</feature>
<feature type="compositionally biased region" description="Polar residues" evidence="1">
    <location>
        <begin position="144"/>
        <end position="157"/>
    </location>
</feature>
<evidence type="ECO:0000256" key="1">
    <source>
        <dbReference type="SAM" id="MobiDB-lite"/>
    </source>
</evidence>
<evidence type="ECO:0000259" key="3">
    <source>
        <dbReference type="Pfam" id="PF11350"/>
    </source>
</evidence>
<accession>A0A086ZEY8</accession>
<feature type="region of interest" description="Disordered" evidence="1">
    <location>
        <begin position="1"/>
        <end position="38"/>
    </location>
</feature>
<dbReference type="SUPFAM" id="SSF55486">
    <property type="entry name" value="Metalloproteases ('zincins'), catalytic domain"/>
    <property type="match status" value="1"/>
</dbReference>